<organism evidence="1 2">
    <name type="scientific">Kitasatospora kifunensis</name>
    <name type="common">Streptomyces kifunensis</name>
    <dbReference type="NCBI Taxonomy" id="58351"/>
    <lineage>
        <taxon>Bacteria</taxon>
        <taxon>Bacillati</taxon>
        <taxon>Actinomycetota</taxon>
        <taxon>Actinomycetes</taxon>
        <taxon>Kitasatosporales</taxon>
        <taxon>Streptomycetaceae</taxon>
        <taxon>Kitasatospora</taxon>
    </lineage>
</organism>
<proteinExistence type="predicted"/>
<protein>
    <submittedName>
        <fullName evidence="1">Uncharacterized protein</fullName>
    </submittedName>
</protein>
<sequence length="92" mass="10544">MSSKWREPKAPKSAKPATYENALAEILVSLDYANLDMDFPRIVHWLRQLPTGDRDRLLGELEAIAATDAIRRDDATYLLDGLGLRRIHWEQP</sequence>
<name>A0A7W7R1S8_KITKI</name>
<accession>A0A7W7R1S8</accession>
<dbReference type="RefSeq" id="WP_184935698.1">
    <property type="nucleotide sequence ID" value="NZ_JACHJV010000001.1"/>
</dbReference>
<keyword evidence="2" id="KW-1185">Reference proteome</keyword>
<evidence type="ECO:0000313" key="1">
    <source>
        <dbReference type="EMBL" id="MBB4923618.1"/>
    </source>
</evidence>
<reference evidence="1 2" key="1">
    <citation type="submission" date="2020-08" db="EMBL/GenBank/DDBJ databases">
        <title>Sequencing the genomes of 1000 actinobacteria strains.</title>
        <authorList>
            <person name="Klenk H.-P."/>
        </authorList>
    </citation>
    <scope>NUCLEOTIDE SEQUENCE [LARGE SCALE GENOMIC DNA]</scope>
    <source>
        <strain evidence="1 2">DSM 41654</strain>
    </source>
</reference>
<dbReference type="AlphaFoldDB" id="A0A7W7R1S8"/>
<dbReference type="Proteomes" id="UP000540506">
    <property type="component" value="Unassembled WGS sequence"/>
</dbReference>
<evidence type="ECO:0000313" key="2">
    <source>
        <dbReference type="Proteomes" id="UP000540506"/>
    </source>
</evidence>
<comment type="caution">
    <text evidence="1">The sequence shown here is derived from an EMBL/GenBank/DDBJ whole genome shotgun (WGS) entry which is preliminary data.</text>
</comment>
<gene>
    <name evidence="1" type="ORF">FHR34_002611</name>
</gene>
<dbReference type="EMBL" id="JACHJV010000001">
    <property type="protein sequence ID" value="MBB4923618.1"/>
    <property type="molecule type" value="Genomic_DNA"/>
</dbReference>